<gene>
    <name evidence="1" type="ORF">TSUD_275950</name>
</gene>
<protein>
    <submittedName>
        <fullName evidence="1">Uncharacterized protein</fullName>
    </submittedName>
</protein>
<organism evidence="1 2">
    <name type="scientific">Trifolium subterraneum</name>
    <name type="common">Subterranean clover</name>
    <dbReference type="NCBI Taxonomy" id="3900"/>
    <lineage>
        <taxon>Eukaryota</taxon>
        <taxon>Viridiplantae</taxon>
        <taxon>Streptophyta</taxon>
        <taxon>Embryophyta</taxon>
        <taxon>Tracheophyta</taxon>
        <taxon>Spermatophyta</taxon>
        <taxon>Magnoliopsida</taxon>
        <taxon>eudicotyledons</taxon>
        <taxon>Gunneridae</taxon>
        <taxon>Pentapetalae</taxon>
        <taxon>rosids</taxon>
        <taxon>fabids</taxon>
        <taxon>Fabales</taxon>
        <taxon>Fabaceae</taxon>
        <taxon>Papilionoideae</taxon>
        <taxon>50 kb inversion clade</taxon>
        <taxon>NPAAA clade</taxon>
        <taxon>Hologalegina</taxon>
        <taxon>IRL clade</taxon>
        <taxon>Trifolieae</taxon>
        <taxon>Trifolium</taxon>
    </lineage>
</organism>
<dbReference type="EMBL" id="DF973389">
    <property type="protein sequence ID" value="GAU29176.1"/>
    <property type="molecule type" value="Genomic_DNA"/>
</dbReference>
<evidence type="ECO:0000313" key="1">
    <source>
        <dbReference type="EMBL" id="GAU29176.1"/>
    </source>
</evidence>
<sequence>MVILLLPSQIARIVETPLSFVIRLLPTMIPMNLSSPFVEQMRITLLHILSNDNDCYKEKQYAVALQIQQSIANPGRAPVGACD</sequence>
<name>A0A2Z6M9S2_TRISU</name>
<dbReference type="AlphaFoldDB" id="A0A2Z6M9S2"/>
<reference evidence="2" key="1">
    <citation type="journal article" date="2017" name="Front. Plant Sci.">
        <title>Climate Clever Clovers: New Paradigm to Reduce the Environmental Footprint of Ruminants by Breeding Low Methanogenic Forages Utilizing Haplotype Variation.</title>
        <authorList>
            <person name="Kaur P."/>
            <person name="Appels R."/>
            <person name="Bayer P.E."/>
            <person name="Keeble-Gagnere G."/>
            <person name="Wang J."/>
            <person name="Hirakawa H."/>
            <person name="Shirasawa K."/>
            <person name="Vercoe P."/>
            <person name="Stefanova K."/>
            <person name="Durmic Z."/>
            <person name="Nichols P."/>
            <person name="Revell C."/>
            <person name="Isobe S.N."/>
            <person name="Edwards D."/>
            <person name="Erskine W."/>
        </authorList>
    </citation>
    <scope>NUCLEOTIDE SEQUENCE [LARGE SCALE GENOMIC DNA]</scope>
    <source>
        <strain evidence="2">cv. Daliak</strain>
    </source>
</reference>
<keyword evidence="2" id="KW-1185">Reference proteome</keyword>
<accession>A0A2Z6M9S2</accession>
<evidence type="ECO:0000313" key="2">
    <source>
        <dbReference type="Proteomes" id="UP000242715"/>
    </source>
</evidence>
<dbReference type="Proteomes" id="UP000242715">
    <property type="component" value="Unassembled WGS sequence"/>
</dbReference>
<proteinExistence type="predicted"/>